<dbReference type="Ensembl" id="ENSSOCT00000008715.1">
    <property type="protein sequence ID" value="ENSSOCP00000008500.1"/>
    <property type="gene ID" value="ENSSOCG00000006485.1"/>
</dbReference>
<evidence type="ECO:0000313" key="1">
    <source>
        <dbReference type="Ensembl" id="ENSSOCP00000008500.1"/>
    </source>
</evidence>
<dbReference type="Proteomes" id="UP000694551">
    <property type="component" value="Unplaced"/>
</dbReference>
<evidence type="ECO:0000313" key="2">
    <source>
        <dbReference type="Proteomes" id="UP000694551"/>
    </source>
</evidence>
<reference evidence="1" key="1">
    <citation type="submission" date="2025-08" db="UniProtKB">
        <authorList>
            <consortium name="Ensembl"/>
        </authorList>
    </citation>
    <scope>IDENTIFICATION</scope>
</reference>
<proteinExistence type="predicted"/>
<sequence>RQAQILSEVMTLSYFCWLLRADQKEDPRVFISNCRNTTRQSCSMLVIRKVIANDTGYFTSFYGQLAAQITVPFRSLISKGAVLQINVIFPADYRNPFVEIHPEHPEIIYILDANRTIVIPCRVTLPDIKPKEKKAKILNIQKHSPTLPMYYY</sequence>
<organism evidence="1 2">
    <name type="scientific">Strix occidentalis caurina</name>
    <name type="common">northern spotted owl</name>
    <dbReference type="NCBI Taxonomy" id="311401"/>
    <lineage>
        <taxon>Eukaryota</taxon>
        <taxon>Metazoa</taxon>
        <taxon>Chordata</taxon>
        <taxon>Craniata</taxon>
        <taxon>Vertebrata</taxon>
        <taxon>Euteleostomi</taxon>
        <taxon>Archelosauria</taxon>
        <taxon>Archosauria</taxon>
        <taxon>Dinosauria</taxon>
        <taxon>Saurischia</taxon>
        <taxon>Theropoda</taxon>
        <taxon>Coelurosauria</taxon>
        <taxon>Aves</taxon>
        <taxon>Neognathae</taxon>
        <taxon>Neoaves</taxon>
        <taxon>Telluraves</taxon>
        <taxon>Strigiformes</taxon>
        <taxon>Strigidae</taxon>
        <taxon>Strix</taxon>
    </lineage>
</organism>
<name>A0A8D0F0J7_STROC</name>
<protein>
    <submittedName>
        <fullName evidence="1">Uncharacterized protein</fullName>
    </submittedName>
</protein>
<keyword evidence="2" id="KW-1185">Reference proteome</keyword>
<reference evidence="1" key="2">
    <citation type="submission" date="2025-09" db="UniProtKB">
        <authorList>
            <consortium name="Ensembl"/>
        </authorList>
    </citation>
    <scope>IDENTIFICATION</scope>
</reference>
<dbReference type="AlphaFoldDB" id="A0A8D0F0J7"/>
<accession>A0A8D0F0J7</accession>
<dbReference type="Gene3D" id="2.60.40.10">
    <property type="entry name" value="Immunoglobulins"/>
    <property type="match status" value="1"/>
</dbReference>
<dbReference type="InterPro" id="IPR013783">
    <property type="entry name" value="Ig-like_fold"/>
</dbReference>